<evidence type="ECO:0000313" key="2">
    <source>
        <dbReference type="Proteomes" id="UP000257501"/>
    </source>
</evidence>
<accession>A0A345AWK4</accession>
<dbReference type="Proteomes" id="UP000257501">
    <property type="component" value="Segment"/>
</dbReference>
<dbReference type="GeneID" id="54997266"/>
<proteinExistence type="predicted"/>
<sequence length="47" mass="5081">MKCKVTLFKAGTIFEETVIAVDYDDAKKVALARNPNSTVMSVTAVFG</sequence>
<dbReference type="RefSeq" id="YP_009806408.1">
    <property type="nucleotide sequence ID" value="NC_048015.1"/>
</dbReference>
<keyword evidence="2" id="KW-1185">Reference proteome</keyword>
<name>A0A345AWK4_9CAUD</name>
<evidence type="ECO:0000313" key="1">
    <source>
        <dbReference type="EMBL" id="AXF41287.1"/>
    </source>
</evidence>
<reference evidence="1 2" key="1">
    <citation type="journal article" date="2011" name="Nature">
        <title>Genomic island variability facilitates Prochlorococcus-virus coexistence.</title>
        <authorList>
            <person name="Avrani S."/>
            <person name="Wurtzel O."/>
            <person name="Sharon I."/>
            <person name="Sorek R."/>
            <person name="Lindell D."/>
        </authorList>
    </citation>
    <scope>NUCLEOTIDE SEQUENCE [LARGE SCALE GENOMIC DNA]</scope>
</reference>
<dbReference type="EMBL" id="MH512890">
    <property type="protein sequence ID" value="AXF41287.1"/>
    <property type="molecule type" value="Genomic_DNA"/>
</dbReference>
<organism evidence="1 2">
    <name type="scientific">Cyanophage S-TIM4</name>
    <dbReference type="NCBI Taxonomy" id="1048189"/>
    <lineage>
        <taxon>Viruses</taxon>
        <taxon>Duplodnaviria</taxon>
        <taxon>Heunggongvirae</taxon>
        <taxon>Uroviricota</taxon>
        <taxon>Caudoviricetes</taxon>
        <taxon>Pantevenvirales</taxon>
        <taxon>Kyanoviridae</taxon>
        <taxon>Thaumasvirus</taxon>
        <taxon>Thaumasvirus stim4</taxon>
    </lineage>
</organism>
<gene>
    <name evidence="1" type="primary">ORF_151</name>
    <name evidence="1" type="ORF">S-TIM4_ORF_151</name>
</gene>
<dbReference type="KEGG" id="vg:54997266"/>
<protein>
    <submittedName>
        <fullName evidence="1">Uncharacterized protein</fullName>
    </submittedName>
</protein>